<evidence type="ECO:0000256" key="1">
    <source>
        <dbReference type="SAM" id="SignalP"/>
    </source>
</evidence>
<protein>
    <submittedName>
        <fullName evidence="2">Protein of uncharacterized function (DUF2911)</fullName>
    </submittedName>
</protein>
<feature type="signal peptide" evidence="1">
    <location>
        <begin position="1"/>
        <end position="20"/>
    </location>
</feature>
<dbReference type="InterPro" id="IPR021314">
    <property type="entry name" value="DUF2911"/>
</dbReference>
<dbReference type="AlphaFoldDB" id="A0A378RQA4"/>
<dbReference type="Gene3D" id="1.25.40.1040">
    <property type="match status" value="1"/>
</dbReference>
<name>A0A378RQA4_MYROD</name>
<keyword evidence="3" id="KW-1185">Reference proteome</keyword>
<dbReference type="Proteomes" id="UP000255024">
    <property type="component" value="Unassembled WGS sequence"/>
</dbReference>
<sequence length="284" mass="32107">MIKKFVITSLAIFALSVAQAQVQTPPTSTKSEVHQVVGLTDVKIDYSRPNMRGRLVFGDLVPYGRLWRTGANMNTVVSFANDVEIDGKTLKKGSYAIYTIPKVEEWEVIFYKDTNNWGLPEKWDESKIALSTKVKVQNLDRKFETFTMAINNVNIDYADLEIMWERSLVPVRFKVPTDNLAMESITETFEGPKIVDYYAAAEYFYLTGKDLSKALSWINNAIDKSGEKVPYYFVRLKSQIQAKAGDKIGAVATAKVALDLAEKANNLDYVKMNKDAIKEWSKAI</sequence>
<accession>A0A378RQA4</accession>
<organism evidence="2 3">
    <name type="scientific">Myroides odoratus</name>
    <name type="common">Flavobacterium odoratum</name>
    <dbReference type="NCBI Taxonomy" id="256"/>
    <lineage>
        <taxon>Bacteria</taxon>
        <taxon>Pseudomonadati</taxon>
        <taxon>Bacteroidota</taxon>
        <taxon>Flavobacteriia</taxon>
        <taxon>Flavobacteriales</taxon>
        <taxon>Flavobacteriaceae</taxon>
        <taxon>Myroides</taxon>
    </lineage>
</organism>
<evidence type="ECO:0000313" key="3">
    <source>
        <dbReference type="Proteomes" id="UP000255024"/>
    </source>
</evidence>
<reference evidence="2 3" key="1">
    <citation type="submission" date="2018-06" db="EMBL/GenBank/DDBJ databases">
        <authorList>
            <consortium name="Pathogen Informatics"/>
            <person name="Doyle S."/>
        </authorList>
    </citation>
    <scope>NUCLEOTIDE SEQUENCE [LARGE SCALE GENOMIC DNA]</scope>
    <source>
        <strain evidence="2 3">NCTC11179</strain>
    </source>
</reference>
<keyword evidence="1" id="KW-0732">Signal</keyword>
<dbReference type="EMBL" id="UGQL01000001">
    <property type="protein sequence ID" value="STZ28491.1"/>
    <property type="molecule type" value="Genomic_DNA"/>
</dbReference>
<proteinExistence type="predicted"/>
<evidence type="ECO:0000313" key="2">
    <source>
        <dbReference type="EMBL" id="STZ28491.1"/>
    </source>
</evidence>
<gene>
    <name evidence="2" type="ORF">NCTC11179_02042</name>
</gene>
<dbReference type="Pfam" id="PF11138">
    <property type="entry name" value="DUF2911"/>
    <property type="match status" value="1"/>
</dbReference>
<feature type="chain" id="PRO_5016730444" evidence="1">
    <location>
        <begin position="21"/>
        <end position="284"/>
    </location>
</feature>
<dbReference type="RefSeq" id="WP_115091422.1">
    <property type="nucleotide sequence ID" value="NZ_CP068107.1"/>
</dbReference>